<dbReference type="InterPro" id="IPR013216">
    <property type="entry name" value="Methyltransf_11"/>
</dbReference>
<accession>A0A5B9W8J7</accession>
<sequence>METEIGTMMKADWNRRATENARWYIASDVKDDEEFTRSGEPDVEFALRRLDRRWLGNARVLEIGCGAGRMTRYFLRRVWSLCSIDVSSEMISLAAGRLGRHPNLQLLTGNGLDLSMFADGYFDLAVSYVVFQHIPNPIVRGYFREIHRVLLPGGVFRGQVARLDFPGFVQPDDADTFSMRSWEPEEVGAEFREWSRLELEICRCTDTIEHIWITATK</sequence>
<dbReference type="Gene3D" id="3.40.50.150">
    <property type="entry name" value="Vaccinia Virus protein VP39"/>
    <property type="match status" value="1"/>
</dbReference>
<dbReference type="GO" id="GO:0008757">
    <property type="term" value="F:S-adenosylmethionine-dependent methyltransferase activity"/>
    <property type="evidence" value="ECO:0007669"/>
    <property type="project" value="InterPro"/>
</dbReference>
<dbReference type="RefSeq" id="WP_148596565.1">
    <property type="nucleotide sequence ID" value="NZ_CP042997.1"/>
</dbReference>
<feature type="domain" description="Methyltransferase type 11" evidence="1">
    <location>
        <begin position="61"/>
        <end position="156"/>
    </location>
</feature>
<dbReference type="KEGG" id="agv:OJF2_55230"/>
<dbReference type="SUPFAM" id="SSF53335">
    <property type="entry name" value="S-adenosyl-L-methionine-dependent methyltransferases"/>
    <property type="match status" value="1"/>
</dbReference>
<keyword evidence="3" id="KW-1185">Reference proteome</keyword>
<dbReference type="PANTHER" id="PTHR42912:SF93">
    <property type="entry name" value="N6-ADENOSINE-METHYLTRANSFERASE TMT1A"/>
    <property type="match status" value="1"/>
</dbReference>
<evidence type="ECO:0000313" key="3">
    <source>
        <dbReference type="Proteomes" id="UP000324233"/>
    </source>
</evidence>
<evidence type="ECO:0000259" key="1">
    <source>
        <dbReference type="Pfam" id="PF08241"/>
    </source>
</evidence>
<gene>
    <name evidence="2" type="ORF">OJF2_55230</name>
</gene>
<dbReference type="EMBL" id="CP042997">
    <property type="protein sequence ID" value="QEH36938.1"/>
    <property type="molecule type" value="Genomic_DNA"/>
</dbReference>
<dbReference type="Pfam" id="PF08241">
    <property type="entry name" value="Methyltransf_11"/>
    <property type="match status" value="1"/>
</dbReference>
<organism evidence="2 3">
    <name type="scientific">Aquisphaera giovannonii</name>
    <dbReference type="NCBI Taxonomy" id="406548"/>
    <lineage>
        <taxon>Bacteria</taxon>
        <taxon>Pseudomonadati</taxon>
        <taxon>Planctomycetota</taxon>
        <taxon>Planctomycetia</taxon>
        <taxon>Isosphaerales</taxon>
        <taxon>Isosphaeraceae</taxon>
        <taxon>Aquisphaera</taxon>
    </lineage>
</organism>
<proteinExistence type="predicted"/>
<dbReference type="InterPro" id="IPR029063">
    <property type="entry name" value="SAM-dependent_MTases_sf"/>
</dbReference>
<name>A0A5B9W8J7_9BACT</name>
<protein>
    <recommendedName>
        <fullName evidence="1">Methyltransferase type 11 domain-containing protein</fullName>
    </recommendedName>
</protein>
<dbReference type="Proteomes" id="UP000324233">
    <property type="component" value="Chromosome"/>
</dbReference>
<dbReference type="PANTHER" id="PTHR42912">
    <property type="entry name" value="METHYLTRANSFERASE"/>
    <property type="match status" value="1"/>
</dbReference>
<dbReference type="OrthoDB" id="5642573at2"/>
<evidence type="ECO:0000313" key="2">
    <source>
        <dbReference type="EMBL" id="QEH36938.1"/>
    </source>
</evidence>
<dbReference type="AlphaFoldDB" id="A0A5B9W8J7"/>
<dbReference type="InterPro" id="IPR050508">
    <property type="entry name" value="Methyltransf_Superfamily"/>
</dbReference>
<reference evidence="2 3" key="1">
    <citation type="submission" date="2019-08" db="EMBL/GenBank/DDBJ databases">
        <title>Deep-cultivation of Planctomycetes and their phenomic and genomic characterization uncovers novel biology.</title>
        <authorList>
            <person name="Wiegand S."/>
            <person name="Jogler M."/>
            <person name="Boedeker C."/>
            <person name="Pinto D."/>
            <person name="Vollmers J."/>
            <person name="Rivas-Marin E."/>
            <person name="Kohn T."/>
            <person name="Peeters S.H."/>
            <person name="Heuer A."/>
            <person name="Rast P."/>
            <person name="Oberbeckmann S."/>
            <person name="Bunk B."/>
            <person name="Jeske O."/>
            <person name="Meyerdierks A."/>
            <person name="Storesund J.E."/>
            <person name="Kallscheuer N."/>
            <person name="Luecker S."/>
            <person name="Lage O.M."/>
            <person name="Pohl T."/>
            <person name="Merkel B.J."/>
            <person name="Hornburger P."/>
            <person name="Mueller R.-W."/>
            <person name="Bruemmer F."/>
            <person name="Labrenz M."/>
            <person name="Spormann A.M."/>
            <person name="Op den Camp H."/>
            <person name="Overmann J."/>
            <person name="Amann R."/>
            <person name="Jetten M.S.M."/>
            <person name="Mascher T."/>
            <person name="Medema M.H."/>
            <person name="Devos D.P."/>
            <person name="Kaster A.-K."/>
            <person name="Ovreas L."/>
            <person name="Rohde M."/>
            <person name="Galperin M.Y."/>
            <person name="Jogler C."/>
        </authorList>
    </citation>
    <scope>NUCLEOTIDE SEQUENCE [LARGE SCALE GENOMIC DNA]</scope>
    <source>
        <strain evidence="2 3">OJF2</strain>
    </source>
</reference>
<dbReference type="CDD" id="cd02440">
    <property type="entry name" value="AdoMet_MTases"/>
    <property type="match status" value="1"/>
</dbReference>